<feature type="region of interest" description="Disordered" evidence="1">
    <location>
        <begin position="73"/>
        <end position="129"/>
    </location>
</feature>
<dbReference type="PANTHER" id="PTHR28106:SF1">
    <property type="entry name" value="MITOCHONDRIAL ATPASE COMPLEX SUBUNIT ATP10"/>
    <property type="match status" value="1"/>
</dbReference>
<dbReference type="GeneID" id="33557222"/>
<dbReference type="InParanoid" id="A0A1Y1UKS0"/>
<evidence type="ECO:0000313" key="3">
    <source>
        <dbReference type="Proteomes" id="UP000193218"/>
    </source>
</evidence>
<dbReference type="PANTHER" id="PTHR28106">
    <property type="entry name" value="MITOCHONDRIAL ATPASE COMPLEX SUBUNIT ATP10"/>
    <property type="match status" value="1"/>
</dbReference>
<sequence>MRGQALARSLKGSNGSLRAPVKSSVAGKSSKRQHTFDCHSCFWSACGWTTSGMSTRAYSTKYDGDALLASVSAFTPSPDPSSSPSTASSSSTSKGKGNPPEIKELSRPLGSLERPVASSKTYQKVDNSMDRKKEQRAYLLGEVSKGYFHDFNRASKANSAKGWMAPKVLIREDSALYLPNIAGHNILGQSINTTELCEGKVTLVAFVSTKVAEEQVKRFVEPVLQDQTGKKGFNYVEINHQENQLKGILVGLFSSTLKSQVPEDRWSSYMLSRGEWSPLDISMPLGYSNKIVGYVYLVDPNCKIRWAACSAATPEEIHSLRTATEVLMKRVGEGKSRR</sequence>
<accession>A0A1Y1UKS0</accession>
<gene>
    <name evidence="2" type="ORF">BD324DRAFT_621832</name>
</gene>
<dbReference type="Pfam" id="PF05176">
    <property type="entry name" value="ATP-synt_10"/>
    <property type="match status" value="1"/>
</dbReference>
<dbReference type="STRING" id="4999.A0A1Y1UKS0"/>
<dbReference type="AlphaFoldDB" id="A0A1Y1UKS0"/>
<dbReference type="FunCoup" id="A0A1Y1UKS0">
    <property type="interactions" value="34"/>
</dbReference>
<protein>
    <submittedName>
        <fullName evidence="2">ATP10 protein-domain-containing protein</fullName>
    </submittedName>
</protein>
<dbReference type="GO" id="GO:0005743">
    <property type="term" value="C:mitochondrial inner membrane"/>
    <property type="evidence" value="ECO:0007669"/>
    <property type="project" value="TreeGrafter"/>
</dbReference>
<dbReference type="EMBL" id="NBSH01000004">
    <property type="protein sequence ID" value="ORX38658.1"/>
    <property type="molecule type" value="Genomic_DNA"/>
</dbReference>
<feature type="region of interest" description="Disordered" evidence="1">
    <location>
        <begin position="1"/>
        <end position="29"/>
    </location>
</feature>
<dbReference type="InterPro" id="IPR007849">
    <property type="entry name" value="ATP10"/>
</dbReference>
<evidence type="ECO:0000256" key="1">
    <source>
        <dbReference type="SAM" id="MobiDB-lite"/>
    </source>
</evidence>
<dbReference type="GO" id="GO:0033615">
    <property type="term" value="P:mitochondrial proton-transporting ATP synthase complex assembly"/>
    <property type="evidence" value="ECO:0007669"/>
    <property type="project" value="TreeGrafter"/>
</dbReference>
<reference evidence="2 3" key="1">
    <citation type="submission" date="2017-03" db="EMBL/GenBank/DDBJ databases">
        <title>Widespread Adenine N6-methylation of Active Genes in Fungi.</title>
        <authorList>
            <consortium name="DOE Joint Genome Institute"/>
            <person name="Mondo S.J."/>
            <person name="Dannebaum R.O."/>
            <person name="Kuo R.C."/>
            <person name="Louie K.B."/>
            <person name="Bewick A.J."/>
            <person name="Labutti K."/>
            <person name="Haridas S."/>
            <person name="Kuo A."/>
            <person name="Salamov A."/>
            <person name="Ahrendt S.R."/>
            <person name="Lau R."/>
            <person name="Bowen B.P."/>
            <person name="Lipzen A."/>
            <person name="Sullivan W."/>
            <person name="Andreopoulos W.B."/>
            <person name="Clum A."/>
            <person name="Lindquist E."/>
            <person name="Daum C."/>
            <person name="Northen T.R."/>
            <person name="Ramamoorthy G."/>
            <person name="Schmitz R.J."/>
            <person name="Gryganskyi A."/>
            <person name="Culley D."/>
            <person name="Magnuson J."/>
            <person name="James T.Y."/>
            <person name="O'Malley M.A."/>
            <person name="Stajich J.E."/>
            <person name="Spatafora J.W."/>
            <person name="Visel A."/>
            <person name="Grigoriev I.V."/>
        </authorList>
    </citation>
    <scope>NUCLEOTIDE SEQUENCE [LARGE SCALE GENOMIC DNA]</scope>
    <source>
        <strain evidence="2 3">NRRL Y-17943</strain>
    </source>
</reference>
<dbReference type="Proteomes" id="UP000193218">
    <property type="component" value="Unassembled WGS sequence"/>
</dbReference>
<evidence type="ECO:0000313" key="2">
    <source>
        <dbReference type="EMBL" id="ORX38658.1"/>
    </source>
</evidence>
<organism evidence="2 3">
    <name type="scientific">Kockovaella imperatae</name>
    <dbReference type="NCBI Taxonomy" id="4999"/>
    <lineage>
        <taxon>Eukaryota</taxon>
        <taxon>Fungi</taxon>
        <taxon>Dikarya</taxon>
        <taxon>Basidiomycota</taxon>
        <taxon>Agaricomycotina</taxon>
        <taxon>Tremellomycetes</taxon>
        <taxon>Tremellales</taxon>
        <taxon>Cuniculitremaceae</taxon>
        <taxon>Kockovaella</taxon>
    </lineage>
</organism>
<feature type="compositionally biased region" description="Low complexity" evidence="1">
    <location>
        <begin position="73"/>
        <end position="93"/>
    </location>
</feature>
<name>A0A1Y1UKS0_9TREE</name>
<proteinExistence type="predicted"/>
<comment type="caution">
    <text evidence="2">The sequence shown here is derived from an EMBL/GenBank/DDBJ whole genome shotgun (WGS) entry which is preliminary data.</text>
</comment>
<keyword evidence="3" id="KW-1185">Reference proteome</keyword>
<dbReference type="RefSeq" id="XP_021872580.1">
    <property type="nucleotide sequence ID" value="XM_022015413.1"/>
</dbReference>
<dbReference type="OrthoDB" id="17089at2759"/>